<evidence type="ECO:0000313" key="2">
    <source>
        <dbReference type="Proteomes" id="UP000629619"/>
    </source>
</evidence>
<dbReference type="Gene3D" id="3.30.559.10">
    <property type="entry name" value="Chloramphenicol acetyltransferase-like domain"/>
    <property type="match status" value="1"/>
</dbReference>
<name>A0A919NBT5_9ACTN</name>
<evidence type="ECO:0000313" key="1">
    <source>
        <dbReference type="EMBL" id="GIF08233.1"/>
    </source>
</evidence>
<dbReference type="SUPFAM" id="SSF52777">
    <property type="entry name" value="CoA-dependent acyltransferases"/>
    <property type="match status" value="2"/>
</dbReference>
<evidence type="ECO:0008006" key="3">
    <source>
        <dbReference type="Google" id="ProtNLM"/>
    </source>
</evidence>
<dbReference type="RefSeq" id="WP_203683599.1">
    <property type="nucleotide sequence ID" value="NZ_BOMW01000060.1"/>
</dbReference>
<dbReference type="InterPro" id="IPR023213">
    <property type="entry name" value="CAT-like_dom_sf"/>
</dbReference>
<dbReference type="AlphaFoldDB" id="A0A919NBT5"/>
<comment type="caution">
    <text evidence="1">The sequence shown here is derived from an EMBL/GenBank/DDBJ whole genome shotgun (WGS) entry which is preliminary data.</text>
</comment>
<dbReference type="Proteomes" id="UP000629619">
    <property type="component" value="Unassembled WGS sequence"/>
</dbReference>
<accession>A0A919NBT5</accession>
<gene>
    <name evidence="1" type="ORF">Asi03nite_57710</name>
</gene>
<dbReference type="Gene3D" id="3.30.559.30">
    <property type="entry name" value="Nonribosomal peptide synthetase, condensation domain"/>
    <property type="match status" value="1"/>
</dbReference>
<dbReference type="EMBL" id="BOMW01000060">
    <property type="protein sequence ID" value="GIF08233.1"/>
    <property type="molecule type" value="Genomic_DNA"/>
</dbReference>
<protein>
    <recommendedName>
        <fullName evidence="3">Condensation domain-containing protein</fullName>
    </recommendedName>
</protein>
<sequence>MLHEPIRVAVTGTRDMTAPATWSQLGIWRTMRKTRPDEGRMNIRFVLPVPGGLRIEDVGRVVSATVSAHEALRTLHPLSPDGQLTQVVTGRGELPLSVVDTGGEDPAELADKLADVPFDHAREVASRFVVLADGDQLLGVLVVLSPLAVDWVAEQMVRHELTGRLAGRWAARPPGGLSPVDLALAENSPTGQAANRLAVARWAEFVDSHDPTNFPVRGPAQPTPRWTGAVLRSARMASAAGQLARDLGVSVSAVHHATSAVLIAALSGRPVAVMHNMTSNRATRTEAECLGRLAQASVSAVEVAAHSFRQVVLHTASAGVRSYAMGHYSTSDVDAVVDADLFDGYHNSRFHRFPQPLEPAGGEAVGPDPTITGCQPLSFNTHQFKAEVSHEAGEAHWTLVTDRWYLPVSAPERLLSAMEALVVEAARNPVATSAVSFVDRLL</sequence>
<proteinExistence type="predicted"/>
<keyword evidence="2" id="KW-1185">Reference proteome</keyword>
<reference evidence="1" key="1">
    <citation type="submission" date="2021-01" db="EMBL/GenBank/DDBJ databases">
        <title>Whole genome shotgun sequence of Actinoplanes siamensis NBRC 109076.</title>
        <authorList>
            <person name="Komaki H."/>
            <person name="Tamura T."/>
        </authorList>
    </citation>
    <scope>NUCLEOTIDE SEQUENCE</scope>
    <source>
        <strain evidence="1">NBRC 109076</strain>
    </source>
</reference>
<organism evidence="1 2">
    <name type="scientific">Actinoplanes siamensis</name>
    <dbReference type="NCBI Taxonomy" id="1223317"/>
    <lineage>
        <taxon>Bacteria</taxon>
        <taxon>Bacillati</taxon>
        <taxon>Actinomycetota</taxon>
        <taxon>Actinomycetes</taxon>
        <taxon>Micromonosporales</taxon>
        <taxon>Micromonosporaceae</taxon>
        <taxon>Actinoplanes</taxon>
    </lineage>
</organism>